<dbReference type="InterPro" id="IPR009080">
    <property type="entry name" value="tRNAsynth_Ia_anticodon-bd"/>
</dbReference>
<name>A0A2H0BJ69_9BACT</name>
<dbReference type="EMBL" id="PCSW01000053">
    <property type="protein sequence ID" value="PIP57691.1"/>
    <property type="molecule type" value="Genomic_DNA"/>
</dbReference>
<gene>
    <name evidence="7" type="ORF">COX03_01720</name>
</gene>
<evidence type="ECO:0000313" key="8">
    <source>
        <dbReference type="Proteomes" id="UP000229847"/>
    </source>
</evidence>
<dbReference type="PANTHER" id="PTHR11956:SF5">
    <property type="entry name" value="ARGININE--TRNA LIGASE, CYTOPLASMIC"/>
    <property type="match status" value="1"/>
</dbReference>
<accession>A0A2H0BJ69</accession>
<evidence type="ECO:0000256" key="3">
    <source>
        <dbReference type="ARBA" id="ARBA00022741"/>
    </source>
</evidence>
<evidence type="ECO:0000256" key="2">
    <source>
        <dbReference type="ARBA" id="ARBA00022598"/>
    </source>
</evidence>
<dbReference type="InterPro" id="IPR008909">
    <property type="entry name" value="DALR_anticod-bd"/>
</dbReference>
<evidence type="ECO:0000259" key="6">
    <source>
        <dbReference type="SMART" id="SM00836"/>
    </source>
</evidence>
<protein>
    <recommendedName>
        <fullName evidence="1">arginine--tRNA ligase</fullName>
        <ecNumber evidence="1">6.1.1.19</ecNumber>
    </recommendedName>
</protein>
<feature type="domain" description="DALR anticodon binding" evidence="6">
    <location>
        <begin position="14"/>
        <end position="101"/>
    </location>
</feature>
<dbReference type="AlphaFoldDB" id="A0A2H0BJ69"/>
<proteinExistence type="predicted"/>
<dbReference type="EC" id="6.1.1.19" evidence="1"/>
<dbReference type="SUPFAM" id="SSF47323">
    <property type="entry name" value="Anticodon-binding domain of a subclass of class I aminoacyl-tRNA synthetases"/>
    <property type="match status" value="1"/>
</dbReference>
<evidence type="ECO:0000256" key="4">
    <source>
        <dbReference type="ARBA" id="ARBA00022840"/>
    </source>
</evidence>
<dbReference type="GO" id="GO:0005524">
    <property type="term" value="F:ATP binding"/>
    <property type="evidence" value="ECO:0007669"/>
    <property type="project" value="UniProtKB-KW"/>
</dbReference>
<reference evidence="7 8" key="1">
    <citation type="submission" date="2017-09" db="EMBL/GenBank/DDBJ databases">
        <title>Depth-based differentiation of microbial function through sediment-hosted aquifers and enrichment of novel symbionts in the deep terrestrial subsurface.</title>
        <authorList>
            <person name="Probst A.J."/>
            <person name="Ladd B."/>
            <person name="Jarett J.K."/>
            <person name="Geller-Mcgrath D.E."/>
            <person name="Sieber C.M."/>
            <person name="Emerson J.B."/>
            <person name="Anantharaman K."/>
            <person name="Thomas B.C."/>
            <person name="Malmstrom R."/>
            <person name="Stieglmeier M."/>
            <person name="Klingl A."/>
            <person name="Woyke T."/>
            <person name="Ryan C.M."/>
            <person name="Banfield J.F."/>
        </authorList>
    </citation>
    <scope>NUCLEOTIDE SEQUENCE [LARGE SCALE GENOMIC DNA]</scope>
    <source>
        <strain evidence="7">CG22_combo_CG10-13_8_21_14_all_39_10</strain>
    </source>
</reference>
<dbReference type="Proteomes" id="UP000229847">
    <property type="component" value="Unassembled WGS sequence"/>
</dbReference>
<keyword evidence="3" id="KW-0547">Nucleotide-binding</keyword>
<dbReference type="InterPro" id="IPR001278">
    <property type="entry name" value="Arg-tRNA-ligase"/>
</dbReference>
<dbReference type="Gene3D" id="1.10.730.10">
    <property type="entry name" value="Isoleucyl-tRNA Synthetase, Domain 1"/>
    <property type="match status" value="1"/>
</dbReference>
<dbReference type="SMART" id="SM00836">
    <property type="entry name" value="DALR_1"/>
    <property type="match status" value="1"/>
</dbReference>
<feature type="non-terminal residue" evidence="7">
    <location>
        <position position="1"/>
    </location>
</feature>
<dbReference type="GO" id="GO:0004814">
    <property type="term" value="F:arginine-tRNA ligase activity"/>
    <property type="evidence" value="ECO:0007669"/>
    <property type="project" value="UniProtKB-EC"/>
</dbReference>
<dbReference type="Pfam" id="PF05746">
    <property type="entry name" value="DALR_1"/>
    <property type="match status" value="1"/>
</dbReference>
<comment type="caution">
    <text evidence="7">The sequence shown here is derived from an EMBL/GenBank/DDBJ whole genome shotgun (WGS) entry which is preliminary data.</text>
</comment>
<organism evidence="7 8">
    <name type="scientific">Candidatus Woesebacteria bacterium CG22_combo_CG10-13_8_21_14_all_39_10</name>
    <dbReference type="NCBI Taxonomy" id="1975059"/>
    <lineage>
        <taxon>Bacteria</taxon>
        <taxon>Candidatus Woeseibacteriota</taxon>
    </lineage>
</organism>
<sequence>AEFSIFNFQFSINLQINNEEMAVLRKLCQFQEVIAFAAINYSPNILCNYLYDLAQKFNTFYNRHRIIGSENENFRLALTTAVGSVLKTGLELLGISTPERM</sequence>
<comment type="catalytic activity">
    <reaction evidence="5">
        <text>tRNA(Arg) + L-arginine + ATP = L-arginyl-tRNA(Arg) + AMP + diphosphate</text>
        <dbReference type="Rhea" id="RHEA:20301"/>
        <dbReference type="Rhea" id="RHEA-COMP:9658"/>
        <dbReference type="Rhea" id="RHEA-COMP:9673"/>
        <dbReference type="ChEBI" id="CHEBI:30616"/>
        <dbReference type="ChEBI" id="CHEBI:32682"/>
        <dbReference type="ChEBI" id="CHEBI:33019"/>
        <dbReference type="ChEBI" id="CHEBI:78442"/>
        <dbReference type="ChEBI" id="CHEBI:78513"/>
        <dbReference type="ChEBI" id="CHEBI:456215"/>
        <dbReference type="EC" id="6.1.1.19"/>
    </reaction>
</comment>
<evidence type="ECO:0000256" key="1">
    <source>
        <dbReference type="ARBA" id="ARBA00012837"/>
    </source>
</evidence>
<keyword evidence="2 7" id="KW-0436">Ligase</keyword>
<evidence type="ECO:0000256" key="5">
    <source>
        <dbReference type="ARBA" id="ARBA00049339"/>
    </source>
</evidence>
<keyword evidence="4" id="KW-0067">ATP-binding</keyword>
<evidence type="ECO:0000313" key="7">
    <source>
        <dbReference type="EMBL" id="PIP57691.1"/>
    </source>
</evidence>
<dbReference type="PANTHER" id="PTHR11956">
    <property type="entry name" value="ARGINYL-TRNA SYNTHETASE"/>
    <property type="match status" value="1"/>
</dbReference>
<dbReference type="GO" id="GO:0006420">
    <property type="term" value="P:arginyl-tRNA aminoacylation"/>
    <property type="evidence" value="ECO:0007669"/>
    <property type="project" value="InterPro"/>
</dbReference>